<feature type="transmembrane region" description="Helical" evidence="2">
    <location>
        <begin position="39"/>
        <end position="60"/>
    </location>
</feature>
<sequence>MSQLPQPGLGPPPGLGQPPAQPARPEIRVAAIRQHARRVILPSLILIAASGFIGYCFRGLREPGDWLWWGILAGFIALLFGLVPIFAWLRNRYQITTVRTISRRGLFRSAKREIAHHQVVNVEMKRNPWQALFGSGTIQLTAVNGRVFEIKDIPNSVTVTQALRELTGNVNRHEETNAG</sequence>
<dbReference type="OrthoDB" id="4990503at2"/>
<comment type="caution">
    <text evidence="4">The sequence shown here is derived from an EMBL/GenBank/DDBJ whole genome shotgun (WGS) entry which is preliminary data.</text>
</comment>
<feature type="domain" description="YdbS-like PH" evidence="3">
    <location>
        <begin position="88"/>
        <end position="154"/>
    </location>
</feature>
<name>A0A7J5BFR7_9MICO</name>
<dbReference type="AlphaFoldDB" id="A0A7J5BFR7"/>
<dbReference type="PANTHER" id="PTHR37938:SF1">
    <property type="entry name" value="BLL0215 PROTEIN"/>
    <property type="match status" value="1"/>
</dbReference>
<dbReference type="Pfam" id="PF03703">
    <property type="entry name" value="bPH_2"/>
    <property type="match status" value="1"/>
</dbReference>
<keyword evidence="2" id="KW-0812">Transmembrane</keyword>
<dbReference type="EMBL" id="WBKB01000001">
    <property type="protein sequence ID" value="KAB1644752.1"/>
    <property type="molecule type" value="Genomic_DNA"/>
</dbReference>
<feature type="compositionally biased region" description="Pro residues" evidence="1">
    <location>
        <begin position="8"/>
        <end position="22"/>
    </location>
</feature>
<feature type="region of interest" description="Disordered" evidence="1">
    <location>
        <begin position="1"/>
        <end position="22"/>
    </location>
</feature>
<dbReference type="RefSeq" id="WP_158050749.1">
    <property type="nucleotide sequence ID" value="NZ_WBKB01000001.1"/>
</dbReference>
<accession>A0A7J5BFR7</accession>
<protein>
    <submittedName>
        <fullName evidence="4">PH domain-containing protein</fullName>
    </submittedName>
</protein>
<evidence type="ECO:0000313" key="5">
    <source>
        <dbReference type="Proteomes" id="UP000433493"/>
    </source>
</evidence>
<keyword evidence="2" id="KW-1133">Transmembrane helix</keyword>
<evidence type="ECO:0000256" key="2">
    <source>
        <dbReference type="SAM" id="Phobius"/>
    </source>
</evidence>
<evidence type="ECO:0000259" key="3">
    <source>
        <dbReference type="Pfam" id="PF03703"/>
    </source>
</evidence>
<proteinExistence type="predicted"/>
<dbReference type="Proteomes" id="UP000433493">
    <property type="component" value="Unassembled WGS sequence"/>
</dbReference>
<dbReference type="InterPro" id="IPR005182">
    <property type="entry name" value="YdbS-like_PH"/>
</dbReference>
<dbReference type="PANTHER" id="PTHR37938">
    <property type="entry name" value="BLL0215 PROTEIN"/>
    <property type="match status" value="1"/>
</dbReference>
<evidence type="ECO:0000256" key="1">
    <source>
        <dbReference type="SAM" id="MobiDB-lite"/>
    </source>
</evidence>
<feature type="transmembrane region" description="Helical" evidence="2">
    <location>
        <begin position="66"/>
        <end position="89"/>
    </location>
</feature>
<evidence type="ECO:0000313" key="4">
    <source>
        <dbReference type="EMBL" id="KAB1644752.1"/>
    </source>
</evidence>
<gene>
    <name evidence="4" type="ORF">F8O05_00255</name>
</gene>
<reference evidence="4 5" key="1">
    <citation type="submission" date="2019-09" db="EMBL/GenBank/DDBJ databases">
        <title>Phylogeny of genus Pseudoclavibacter and closely related genus.</title>
        <authorList>
            <person name="Li Y."/>
        </authorList>
    </citation>
    <scope>NUCLEOTIDE SEQUENCE [LARGE SCALE GENOMIC DNA]</scope>
    <source>
        <strain evidence="4 5">KCTC 13959</strain>
    </source>
</reference>
<keyword evidence="5" id="KW-1185">Reference proteome</keyword>
<organism evidence="4 5">
    <name type="scientific">Gulosibacter chungangensis</name>
    <dbReference type="NCBI Taxonomy" id="979746"/>
    <lineage>
        <taxon>Bacteria</taxon>
        <taxon>Bacillati</taxon>
        <taxon>Actinomycetota</taxon>
        <taxon>Actinomycetes</taxon>
        <taxon>Micrococcales</taxon>
        <taxon>Microbacteriaceae</taxon>
        <taxon>Gulosibacter</taxon>
    </lineage>
</organism>
<keyword evidence="2" id="KW-0472">Membrane</keyword>